<protein>
    <submittedName>
        <fullName evidence="1">Uncharacterized protein</fullName>
    </submittedName>
</protein>
<evidence type="ECO:0000313" key="2">
    <source>
        <dbReference type="Proteomes" id="UP000501690"/>
    </source>
</evidence>
<proteinExistence type="predicted"/>
<name>A0A4D6M6U9_VIGUN</name>
<keyword evidence="2" id="KW-1185">Reference proteome</keyword>
<organism evidence="1 2">
    <name type="scientific">Vigna unguiculata</name>
    <name type="common">Cowpea</name>
    <dbReference type="NCBI Taxonomy" id="3917"/>
    <lineage>
        <taxon>Eukaryota</taxon>
        <taxon>Viridiplantae</taxon>
        <taxon>Streptophyta</taxon>
        <taxon>Embryophyta</taxon>
        <taxon>Tracheophyta</taxon>
        <taxon>Spermatophyta</taxon>
        <taxon>Magnoliopsida</taxon>
        <taxon>eudicotyledons</taxon>
        <taxon>Gunneridae</taxon>
        <taxon>Pentapetalae</taxon>
        <taxon>rosids</taxon>
        <taxon>fabids</taxon>
        <taxon>Fabales</taxon>
        <taxon>Fabaceae</taxon>
        <taxon>Papilionoideae</taxon>
        <taxon>50 kb inversion clade</taxon>
        <taxon>NPAAA clade</taxon>
        <taxon>indigoferoid/millettioid clade</taxon>
        <taxon>Phaseoleae</taxon>
        <taxon>Vigna</taxon>
    </lineage>
</organism>
<sequence>MNVWLLHVRTVVRTDNLAQAILSRLSEIGRDSPKSLARVVAQATDLRFERENVSLRRGDLASASKCRGPLFLVVELSPRRKELA</sequence>
<evidence type="ECO:0000313" key="1">
    <source>
        <dbReference type="EMBL" id="QCD96248.1"/>
    </source>
</evidence>
<dbReference type="Proteomes" id="UP000501690">
    <property type="component" value="Linkage Group LG6"/>
</dbReference>
<accession>A0A4D6M6U9</accession>
<dbReference type="EMBL" id="CP039350">
    <property type="protein sequence ID" value="QCD96248.1"/>
    <property type="molecule type" value="Genomic_DNA"/>
</dbReference>
<reference evidence="1 2" key="1">
    <citation type="submission" date="2019-04" db="EMBL/GenBank/DDBJ databases">
        <title>An improved genome assembly and genetic linkage map for asparagus bean, Vigna unguiculata ssp. sesquipedialis.</title>
        <authorList>
            <person name="Xia Q."/>
            <person name="Zhang R."/>
            <person name="Dong Y."/>
        </authorList>
    </citation>
    <scope>NUCLEOTIDE SEQUENCE [LARGE SCALE GENOMIC DNA]</scope>
    <source>
        <tissue evidence="1">Leaf</tissue>
    </source>
</reference>
<gene>
    <name evidence="1" type="ORF">DEO72_LG6g950</name>
</gene>
<dbReference type="AlphaFoldDB" id="A0A4D6M6U9"/>